<dbReference type="STRING" id="5217.A0A4Q1BW73"/>
<dbReference type="GO" id="GO:0003735">
    <property type="term" value="F:structural constituent of ribosome"/>
    <property type="evidence" value="ECO:0007669"/>
    <property type="project" value="InterPro"/>
</dbReference>
<accession>A0A4Q1BW73</accession>
<feature type="compositionally biased region" description="Pro residues" evidence="4">
    <location>
        <begin position="74"/>
        <end position="83"/>
    </location>
</feature>
<evidence type="ECO:0000256" key="3">
    <source>
        <dbReference type="ARBA" id="ARBA00023274"/>
    </source>
</evidence>
<comment type="caution">
    <text evidence="5">The sequence shown here is derived from an EMBL/GenBank/DDBJ whole genome shotgun (WGS) entry which is preliminary data.</text>
</comment>
<evidence type="ECO:0000256" key="2">
    <source>
        <dbReference type="ARBA" id="ARBA00022980"/>
    </source>
</evidence>
<keyword evidence="2" id="KW-0689">Ribosomal protein</keyword>
<dbReference type="EMBL" id="SDIL01000002">
    <property type="protein sequence ID" value="RXK42306.1"/>
    <property type="molecule type" value="Genomic_DNA"/>
</dbReference>
<keyword evidence="3" id="KW-0687">Ribonucleoprotein</keyword>
<keyword evidence="6" id="KW-1185">Reference proteome</keyword>
<dbReference type="GO" id="GO:0006412">
    <property type="term" value="P:translation"/>
    <property type="evidence" value="ECO:0007669"/>
    <property type="project" value="InterPro"/>
</dbReference>
<organism evidence="5 6">
    <name type="scientific">Tremella mesenterica</name>
    <name type="common">Jelly fungus</name>
    <dbReference type="NCBI Taxonomy" id="5217"/>
    <lineage>
        <taxon>Eukaryota</taxon>
        <taxon>Fungi</taxon>
        <taxon>Dikarya</taxon>
        <taxon>Basidiomycota</taxon>
        <taxon>Agaricomycotina</taxon>
        <taxon>Tremellomycetes</taxon>
        <taxon>Tremellales</taxon>
        <taxon>Tremellaceae</taxon>
        <taxon>Tremella</taxon>
    </lineage>
</organism>
<feature type="compositionally biased region" description="Polar residues" evidence="4">
    <location>
        <begin position="129"/>
        <end position="141"/>
    </location>
</feature>
<gene>
    <name evidence="5" type="ORF">M231_00296</name>
</gene>
<dbReference type="Pfam" id="PF01165">
    <property type="entry name" value="Ribosomal_S21"/>
    <property type="match status" value="1"/>
</dbReference>
<dbReference type="InParanoid" id="A0A4Q1BW73"/>
<dbReference type="InterPro" id="IPR001911">
    <property type="entry name" value="Ribosomal_bS21"/>
</dbReference>
<reference evidence="5 6" key="1">
    <citation type="submission" date="2016-06" db="EMBL/GenBank/DDBJ databases">
        <title>Evolution of pathogenesis and genome organization in the Tremellales.</title>
        <authorList>
            <person name="Cuomo C."/>
            <person name="Litvintseva A."/>
            <person name="Heitman J."/>
            <person name="Chen Y."/>
            <person name="Sun S."/>
            <person name="Springer D."/>
            <person name="Dromer F."/>
            <person name="Young S."/>
            <person name="Zeng Q."/>
            <person name="Chapman S."/>
            <person name="Gujja S."/>
            <person name="Saif S."/>
            <person name="Birren B."/>
        </authorList>
    </citation>
    <scope>NUCLEOTIDE SEQUENCE [LARGE SCALE GENOMIC DNA]</scope>
    <source>
        <strain evidence="5 6">ATCC 28783</strain>
    </source>
</reference>
<sequence length="244" mass="27414">MPYTSLPVNQAISPSMLNSEAPIYIHQYTPTHANMWSILRQTTVLPSTSLSSRSVTFGTSHKFPYSSFSTPFDRPSPPRPSPESSPATSPQPLAAHQPSPVQSSHTTTLIDPPTETIATSEPTEPTPASVPSKQKPENSLVSGLLSVNPDPNAWWNLPSIGGTPWNQFSGRSMSRLKKNSLLASMGAVMGEMTKSGMRAELMRWRFHERPSEEKRRRRSERHRRRFQEMVREKVRLVNILRTRN</sequence>
<dbReference type="GO" id="GO:0005840">
    <property type="term" value="C:ribosome"/>
    <property type="evidence" value="ECO:0007669"/>
    <property type="project" value="UniProtKB-KW"/>
</dbReference>
<comment type="similarity">
    <text evidence="1">Belongs to the bacterial ribosomal protein bS21 family.</text>
</comment>
<feature type="compositionally biased region" description="Polar residues" evidence="4">
    <location>
        <begin position="99"/>
        <end position="109"/>
    </location>
</feature>
<dbReference type="OrthoDB" id="10667672at2759"/>
<evidence type="ECO:0000256" key="1">
    <source>
        <dbReference type="ARBA" id="ARBA00006640"/>
    </source>
</evidence>
<proteinExistence type="inferred from homology"/>
<evidence type="ECO:0000313" key="6">
    <source>
        <dbReference type="Proteomes" id="UP000289152"/>
    </source>
</evidence>
<name>A0A4Q1BW73_TREME</name>
<dbReference type="Proteomes" id="UP000289152">
    <property type="component" value="Unassembled WGS sequence"/>
</dbReference>
<dbReference type="GO" id="GO:1990904">
    <property type="term" value="C:ribonucleoprotein complex"/>
    <property type="evidence" value="ECO:0007669"/>
    <property type="project" value="UniProtKB-KW"/>
</dbReference>
<feature type="region of interest" description="Disordered" evidence="4">
    <location>
        <begin position="66"/>
        <end position="144"/>
    </location>
</feature>
<dbReference type="AlphaFoldDB" id="A0A4Q1BW73"/>
<evidence type="ECO:0000313" key="5">
    <source>
        <dbReference type="EMBL" id="RXK42306.1"/>
    </source>
</evidence>
<protein>
    <submittedName>
        <fullName evidence="5">Uncharacterized protein</fullName>
    </submittedName>
</protein>
<evidence type="ECO:0000256" key="4">
    <source>
        <dbReference type="SAM" id="MobiDB-lite"/>
    </source>
</evidence>